<dbReference type="Proteomes" id="UP000694406">
    <property type="component" value="Unplaced"/>
</dbReference>
<evidence type="ECO:0000313" key="3">
    <source>
        <dbReference type="Proteomes" id="UP000694406"/>
    </source>
</evidence>
<evidence type="ECO:0000256" key="1">
    <source>
        <dbReference type="SAM" id="MobiDB-lite"/>
    </source>
</evidence>
<reference evidence="2" key="2">
    <citation type="submission" date="2025-09" db="UniProtKB">
        <authorList>
            <consortium name="Ensembl"/>
        </authorList>
    </citation>
    <scope>IDENTIFICATION</scope>
</reference>
<reference evidence="2" key="1">
    <citation type="submission" date="2025-08" db="UniProtKB">
        <authorList>
            <consortium name="Ensembl"/>
        </authorList>
    </citation>
    <scope>IDENTIFICATION</scope>
</reference>
<sequence length="192" mass="21260">MTSRAIERDQEAHSRGGIQQVLTSSGEPVAEILSSSENRQIPPLTGDFTKSFPNHTHQATPSKLGVILKDLEVLAEIASSPAGQMEGRGLQEGPGLRLEQLDLSVPTSAKSTKSMGCSPSTPTMNSYFYQFMINLLKRFSSERKLLEIRGAFIIRWGQKEQSPDHQVAEVLFGPHGREKFQLTILKSEIILR</sequence>
<feature type="compositionally biased region" description="Basic and acidic residues" evidence="1">
    <location>
        <begin position="1"/>
        <end position="14"/>
    </location>
</feature>
<dbReference type="Ensembl" id="ENSLLTT00000017911.1">
    <property type="protein sequence ID" value="ENSLLTP00000017265.1"/>
    <property type="gene ID" value="ENSLLTG00000013126.1"/>
</dbReference>
<name>A0A8C5WVS3_LATLA</name>
<dbReference type="GeneTree" id="ENSGT00990000214176"/>
<evidence type="ECO:0000313" key="2">
    <source>
        <dbReference type="Ensembl" id="ENSLLTP00000017265.1"/>
    </source>
</evidence>
<protein>
    <submittedName>
        <fullName evidence="2">Uncharacterized protein</fullName>
    </submittedName>
</protein>
<accession>A0A8C5WVS3</accession>
<organism evidence="2 3">
    <name type="scientific">Laticauda laticaudata</name>
    <name type="common">Blue-ringed sea krait</name>
    <name type="synonym">Blue-lipped sea krait</name>
    <dbReference type="NCBI Taxonomy" id="8630"/>
    <lineage>
        <taxon>Eukaryota</taxon>
        <taxon>Metazoa</taxon>
        <taxon>Chordata</taxon>
        <taxon>Craniata</taxon>
        <taxon>Vertebrata</taxon>
        <taxon>Euteleostomi</taxon>
        <taxon>Lepidosauria</taxon>
        <taxon>Squamata</taxon>
        <taxon>Bifurcata</taxon>
        <taxon>Unidentata</taxon>
        <taxon>Episquamata</taxon>
        <taxon>Toxicofera</taxon>
        <taxon>Serpentes</taxon>
        <taxon>Colubroidea</taxon>
        <taxon>Elapidae</taxon>
        <taxon>Laticaudinae</taxon>
        <taxon>Laticauda</taxon>
    </lineage>
</organism>
<feature type="region of interest" description="Disordered" evidence="1">
    <location>
        <begin position="1"/>
        <end position="57"/>
    </location>
</feature>
<keyword evidence="3" id="KW-1185">Reference proteome</keyword>
<proteinExistence type="predicted"/>
<dbReference type="AlphaFoldDB" id="A0A8C5WVS3"/>